<sequence>MFVYYYQSFQTDIWKVRERRRNLVICSCVTVALFLVYLYARESYLSKRLLLARSKNQQDFFSNELFDVNKVENDKDPFSHHDFLSRNLAHLVSFTKFASSPKKLQTNNTFSYSDSQLSGNFTYLLDDLIATVNVNNFFFYQWGCKEVKFAQIQDLLHETKHQSTYQAVYDGYKVAIEVVKVDVDELISAKCGSSDSDHTQQNLDRCFLMKYRRILQEAVMLNQFNHPAVARILGICVQRINPGDKLDNKIASSSGVVLIKEAGIPLNMEHMKMQSWEQRVKACYSLTSLTKFLSTLPLGSISLNNWDPENFILSSKTNDIKLNSFSRFPLVTEPSCVTASNCLVEETKCGIKCINGECKGFNEQKNLMIISRIYLLPLLQFGVPSQFTKGVTDLLRGLKKQKYTSAELLKELEKFLPKNEGVGKSFDGDLSKHEVSNNNPAVLSVKRLPDGSQVDSWEQHESRVSINEVNPGKIVAGDSQPIKDVDLAQKPKEDIPIEGFEKIENADFPGRYDYYCPYSKAEWGCVMSLQSPEEAVRHCLKDVKCKSFVTIPHLRKEGWIIAILKSDNSKPVDHAGTTVYVRPASDALPEPEKVTQKVVVNEKKEECLSDIEMTQYYVREAREAVLMKTCGWKGMKDKDWVNLVAESKIEDASTFKPARGKLANGGQMNIHVKQNGNVIPALFLAKRGPEEFDVSQLAVYQLDRMLGLYKTVPAIERMLSASELAEAGFPVDIGGNQFDKFRQLKLLDNSLRGVIVPTIPERVTTVHYISVPKLSGLTNAVTPFSKKQWDDMEYLLLGFLAAIPVPSKGHQSIQGHLMHIKTDDAFQNDNNDYLSYLYNCQFPEHVISTLRYASSNHCEVKDQFHTHLWSDESPMIGQLLDRNIARLLDLVDKCETKFGKQVVLYNSQNT</sequence>
<dbReference type="InterPro" id="IPR042983">
    <property type="entry name" value="PKDCC"/>
</dbReference>
<dbReference type="AlphaFoldDB" id="A0A6F9DIS9"/>
<proteinExistence type="evidence at transcript level"/>
<feature type="transmembrane region" description="Helical" evidence="1">
    <location>
        <begin position="21"/>
        <end position="40"/>
    </location>
</feature>
<keyword evidence="1" id="KW-0812">Transmembrane</keyword>
<name>A0A6F9DIS9_9ASCI</name>
<dbReference type="PANTHER" id="PTHR46448:SF1">
    <property type="entry name" value="PROTEIN KINASE DOMAIN-CONTAINING PROTEIN"/>
    <property type="match status" value="1"/>
</dbReference>
<reference evidence="2" key="1">
    <citation type="submission" date="2020-04" db="EMBL/GenBank/DDBJ databases">
        <authorList>
            <person name="Neveu A P."/>
        </authorList>
    </citation>
    <scope>NUCLEOTIDE SEQUENCE</scope>
    <source>
        <tissue evidence="2">Whole embryo</tissue>
    </source>
</reference>
<organism evidence="2">
    <name type="scientific">Phallusia mammillata</name>
    <dbReference type="NCBI Taxonomy" id="59560"/>
    <lineage>
        <taxon>Eukaryota</taxon>
        <taxon>Metazoa</taxon>
        <taxon>Chordata</taxon>
        <taxon>Tunicata</taxon>
        <taxon>Ascidiacea</taxon>
        <taxon>Phlebobranchia</taxon>
        <taxon>Ascidiidae</taxon>
        <taxon>Phallusia</taxon>
    </lineage>
</organism>
<keyword evidence="1" id="KW-1133">Transmembrane helix</keyword>
<evidence type="ECO:0000313" key="2">
    <source>
        <dbReference type="EMBL" id="CAB3262863.1"/>
    </source>
</evidence>
<dbReference type="PANTHER" id="PTHR46448">
    <property type="entry name" value="PROTEIN KINASE DOMAIN-CONTAINING PROTEIN"/>
    <property type="match status" value="1"/>
</dbReference>
<accession>A0A6F9DIS9</accession>
<dbReference type="GO" id="GO:0004715">
    <property type="term" value="F:non-membrane spanning protein tyrosine kinase activity"/>
    <property type="evidence" value="ECO:0007669"/>
    <property type="project" value="InterPro"/>
</dbReference>
<gene>
    <name evidence="2" type="primary">LOC100184284</name>
</gene>
<dbReference type="GO" id="GO:0001501">
    <property type="term" value="P:skeletal system development"/>
    <property type="evidence" value="ECO:0007669"/>
    <property type="project" value="TreeGrafter"/>
</dbReference>
<dbReference type="GO" id="GO:0005576">
    <property type="term" value="C:extracellular region"/>
    <property type="evidence" value="ECO:0007669"/>
    <property type="project" value="TreeGrafter"/>
</dbReference>
<dbReference type="EMBL" id="LR787001">
    <property type="protein sequence ID" value="CAB3262863.1"/>
    <property type="molecule type" value="mRNA"/>
</dbReference>
<evidence type="ECO:0000256" key="1">
    <source>
        <dbReference type="SAM" id="Phobius"/>
    </source>
</evidence>
<keyword evidence="1" id="KW-0472">Membrane</keyword>
<protein>
    <submittedName>
        <fullName evidence="2">Uncharacterized protein LOC100184284</fullName>
    </submittedName>
</protein>